<dbReference type="Pfam" id="PF09937">
    <property type="entry name" value="DUF2169"/>
    <property type="match status" value="1"/>
</dbReference>
<dbReference type="InterPro" id="IPR018683">
    <property type="entry name" value="DUF2169"/>
</dbReference>
<dbReference type="Proteomes" id="UP000067626">
    <property type="component" value="Chromosome"/>
</dbReference>
<protein>
    <recommendedName>
        <fullName evidence="1">DUF2169 domain-containing protein</fullName>
    </recommendedName>
</protein>
<organism evidence="2 3">
    <name type="scientific">Chondromyces crocatus</name>
    <dbReference type="NCBI Taxonomy" id="52"/>
    <lineage>
        <taxon>Bacteria</taxon>
        <taxon>Pseudomonadati</taxon>
        <taxon>Myxococcota</taxon>
        <taxon>Polyangia</taxon>
        <taxon>Polyangiales</taxon>
        <taxon>Polyangiaceae</taxon>
        <taxon>Chondromyces</taxon>
    </lineage>
</organism>
<dbReference type="OrthoDB" id="5500101at2"/>
<reference evidence="2 3" key="1">
    <citation type="submission" date="2015-07" db="EMBL/GenBank/DDBJ databases">
        <title>Genome analysis of myxobacterium Chondromyces crocatus Cm c5 reveals a high potential for natural compound synthesis and the genetic basis for the loss of fruiting body formation.</title>
        <authorList>
            <person name="Zaburannyi N."/>
            <person name="Bunk B."/>
            <person name="Maier J."/>
            <person name="Overmann J."/>
            <person name="Mueller R."/>
        </authorList>
    </citation>
    <scope>NUCLEOTIDE SEQUENCE [LARGE SCALE GENOMIC DNA]</scope>
    <source>
        <strain evidence="2 3">Cm c5</strain>
    </source>
</reference>
<dbReference type="AlphaFoldDB" id="A0A0K1EG99"/>
<dbReference type="STRING" id="52.CMC5_038560"/>
<dbReference type="EMBL" id="CP012159">
    <property type="protein sequence ID" value="AKT39707.1"/>
    <property type="molecule type" value="Genomic_DNA"/>
</dbReference>
<gene>
    <name evidence="2" type="ORF">CMC5_038560</name>
</gene>
<evidence type="ECO:0000313" key="2">
    <source>
        <dbReference type="EMBL" id="AKT39707.1"/>
    </source>
</evidence>
<accession>A0A0K1EG99</accession>
<sequence>MLVRNKSGRQVSLARTVVNDDLSVAALVVSSHYRAQNGALDPLREVPVPTPADPPDRRMIALWRGVSVTAAGDAYCPVTPPFVRPVALRVGPEIRRLLVFGDRRWTRGNDGGLSVTAPAKFDPMPLSFSRAFGGSHELGPGLFPGTDLPMPRLQVAYPLNPAGVGFYESVASAEDQLLPNIELPDQLVQRVDDRPEPAGFSSCPELPALRLTEDTMSSRDGQPPRGLQPLSIEQRLSLSLRALHHAPGRLIFARVPVGTEMTLDGLGAAASAIRFEVPRSPIRVGIRRGRGDEEIAPSLRSVHIDARSSVVSLVHAHTFHHHPERAPDWVRVIARGSV</sequence>
<dbReference type="RefSeq" id="WP_082362604.1">
    <property type="nucleotide sequence ID" value="NZ_CP012159.1"/>
</dbReference>
<keyword evidence="3" id="KW-1185">Reference proteome</keyword>
<evidence type="ECO:0000259" key="1">
    <source>
        <dbReference type="Pfam" id="PF09937"/>
    </source>
</evidence>
<name>A0A0K1EG99_CHOCO</name>
<feature type="domain" description="DUF2169" evidence="1">
    <location>
        <begin position="66"/>
        <end position="315"/>
    </location>
</feature>
<dbReference type="KEGG" id="ccro:CMC5_038560"/>
<proteinExistence type="predicted"/>
<evidence type="ECO:0000313" key="3">
    <source>
        <dbReference type="Proteomes" id="UP000067626"/>
    </source>
</evidence>